<sequence>MLLFAHGSLFPEGGSFSFSWIQDTLADSKTGRGYLKEFVLVNKFNGLFQT</sequence>
<proteinExistence type="predicted"/>
<gene>
    <name evidence="1" type="ORF">EVA_18199</name>
</gene>
<reference evidence="1" key="1">
    <citation type="journal article" date="2012" name="PLoS ONE">
        <title>Gene sets for utilization of primary and secondary nutrition supplies in the distal gut of endangered iberian lynx.</title>
        <authorList>
            <person name="Alcaide M."/>
            <person name="Messina E."/>
            <person name="Richter M."/>
            <person name="Bargiela R."/>
            <person name="Peplies J."/>
            <person name="Huws S.A."/>
            <person name="Newbold C.J."/>
            <person name="Golyshin P.N."/>
            <person name="Simon M.A."/>
            <person name="Lopez G."/>
            <person name="Yakimov M.M."/>
            <person name="Ferrer M."/>
        </authorList>
    </citation>
    <scope>NUCLEOTIDE SEQUENCE</scope>
</reference>
<organism evidence="1">
    <name type="scientific">gut metagenome</name>
    <dbReference type="NCBI Taxonomy" id="749906"/>
    <lineage>
        <taxon>unclassified sequences</taxon>
        <taxon>metagenomes</taxon>
        <taxon>organismal metagenomes</taxon>
    </lineage>
</organism>
<dbReference type="EMBL" id="AMCI01006816">
    <property type="protein sequence ID" value="EJW93695.1"/>
    <property type="molecule type" value="Genomic_DNA"/>
</dbReference>
<comment type="caution">
    <text evidence="1">The sequence shown here is derived from an EMBL/GenBank/DDBJ whole genome shotgun (WGS) entry which is preliminary data.</text>
</comment>
<accession>J9C1K3</accession>
<protein>
    <submittedName>
        <fullName evidence="1">Uncharacterized protein</fullName>
    </submittedName>
</protein>
<name>J9C1K3_9ZZZZ</name>
<evidence type="ECO:0000313" key="1">
    <source>
        <dbReference type="EMBL" id="EJW93695.1"/>
    </source>
</evidence>
<dbReference type="AlphaFoldDB" id="J9C1K3"/>